<name>A0ABD3NLV3_9STRA</name>
<dbReference type="EMBL" id="JALLPJ020001118">
    <property type="protein sequence ID" value="KAL3776081.1"/>
    <property type="molecule type" value="Genomic_DNA"/>
</dbReference>
<feature type="compositionally biased region" description="Basic and acidic residues" evidence="1">
    <location>
        <begin position="7"/>
        <end position="27"/>
    </location>
</feature>
<feature type="region of interest" description="Disordered" evidence="1">
    <location>
        <begin position="1"/>
        <end position="45"/>
    </location>
</feature>
<accession>A0ABD3NLV3</accession>
<protein>
    <submittedName>
        <fullName evidence="2">Uncharacterized protein</fullName>
    </submittedName>
</protein>
<proteinExistence type="predicted"/>
<organism evidence="2 3">
    <name type="scientific">Cyclotella atomus</name>
    <dbReference type="NCBI Taxonomy" id="382360"/>
    <lineage>
        <taxon>Eukaryota</taxon>
        <taxon>Sar</taxon>
        <taxon>Stramenopiles</taxon>
        <taxon>Ochrophyta</taxon>
        <taxon>Bacillariophyta</taxon>
        <taxon>Coscinodiscophyceae</taxon>
        <taxon>Thalassiosirophycidae</taxon>
        <taxon>Stephanodiscales</taxon>
        <taxon>Stephanodiscaceae</taxon>
        <taxon>Cyclotella</taxon>
    </lineage>
</organism>
<dbReference type="Proteomes" id="UP001530400">
    <property type="component" value="Unassembled WGS sequence"/>
</dbReference>
<keyword evidence="3" id="KW-1185">Reference proteome</keyword>
<gene>
    <name evidence="2" type="ORF">ACHAWO_007365</name>
</gene>
<reference evidence="2 3" key="1">
    <citation type="submission" date="2024-10" db="EMBL/GenBank/DDBJ databases">
        <title>Updated reference genomes for cyclostephanoid diatoms.</title>
        <authorList>
            <person name="Roberts W.R."/>
            <person name="Alverson A.J."/>
        </authorList>
    </citation>
    <scope>NUCLEOTIDE SEQUENCE [LARGE SCALE GENOMIC DNA]</scope>
    <source>
        <strain evidence="2 3">AJA010-31</strain>
    </source>
</reference>
<comment type="caution">
    <text evidence="2">The sequence shown here is derived from an EMBL/GenBank/DDBJ whole genome shotgun (WGS) entry which is preliminary data.</text>
</comment>
<evidence type="ECO:0000313" key="2">
    <source>
        <dbReference type="EMBL" id="KAL3776081.1"/>
    </source>
</evidence>
<evidence type="ECO:0000256" key="1">
    <source>
        <dbReference type="SAM" id="MobiDB-lite"/>
    </source>
</evidence>
<evidence type="ECO:0000313" key="3">
    <source>
        <dbReference type="Proteomes" id="UP001530400"/>
    </source>
</evidence>
<dbReference type="AlphaFoldDB" id="A0ABD3NLV3"/>
<sequence>MASSSSTEEHPNAKYNKKDQHHLDLRQKHCLPGNPPPLPPLRHPHAGRLQIRLGPTRQLCPQELFKTLQYMDPSLIESHIGVQGTSDGGRSEGERYSEVLKASVEVQGIKKEMEEIRKMNEEENEEAKA</sequence>